<comment type="caution">
    <text evidence="3">The sequence shown here is derived from an EMBL/GenBank/DDBJ whole genome shotgun (WGS) entry which is preliminary data.</text>
</comment>
<gene>
    <name evidence="3" type="ORF">KC19_1G277200</name>
</gene>
<dbReference type="EMBL" id="CM026421">
    <property type="protein sequence ID" value="KAG0592731.1"/>
    <property type="molecule type" value="Genomic_DNA"/>
</dbReference>
<sequence length="628" mass="67689">MEALHATGVAASVAWRDSFASGLSGRDCEQKQVWGGGSGSGACGFRFPVLKVESRSRNVADCSGSVGSSGFGHRQVGGRRCSSGNYAVAGRASPSTASDDDEETYVQPRVKMLQDAVGPSKILLDAQARVCTGPTQTRPLDEDQAFKVLNTILQSAKGELPASEKASKAQMGAFFGAMTLRKNCFANKTQWSVGEQKAMSELWPALCECLPAEVLFLADPEGTIMGGSSNVGPKFSGSTPSDALLVSGLRKVMTGSHLEKEELTTLLERILPLQGPNGDVSDALLAAFMICSRMLGETDRELDAYCMTFDEELGSVPVAKVKSLTHYGEPYDGNTRFFRSSLFVAAVRASYGETCLLHGVDWMPPKGGVTEELMLKHLGANTNLIPKEAVRLLEDKGVGFAYISQREARPSLYSLVDLREHIKKRPPIATTEKVQRYIKGTGREAMLASFYHEGYEGPLLELVRRRGVQAGLVIKGEEGALSLTTKERSPDALVKGRPLNYVAGFRPQQTPTGIDKSKGVSSENFTLELDAREYGIAPSYTPRIDRSVVKNAEMGMAALRGEKGPAYDRIVLNAAVADHLLGCEGAESPLIAVERAKEAIDSGRALNAMLNYIDRSKWPFGTPTPSTD</sequence>
<dbReference type="GO" id="GO:0003921">
    <property type="term" value="F:GMP synthase activity"/>
    <property type="evidence" value="ECO:0007669"/>
    <property type="project" value="TreeGrafter"/>
</dbReference>
<evidence type="ECO:0000313" key="3">
    <source>
        <dbReference type="EMBL" id="KAG0592731.1"/>
    </source>
</evidence>
<dbReference type="PANTHER" id="PTHR11922">
    <property type="entry name" value="GMP SYNTHASE-RELATED"/>
    <property type="match status" value="1"/>
</dbReference>
<dbReference type="Gene3D" id="1.20.970.10">
    <property type="entry name" value="Transferase, Pyrimidine Nucleoside Phosphorylase, Chain C"/>
    <property type="match status" value="1"/>
</dbReference>
<dbReference type="InterPro" id="IPR036320">
    <property type="entry name" value="Glycosyl_Trfase_fam3_N_dom_sf"/>
</dbReference>
<evidence type="ECO:0000256" key="1">
    <source>
        <dbReference type="ARBA" id="ARBA00022676"/>
    </source>
</evidence>
<dbReference type="AlphaFoldDB" id="A0A8T0JDF9"/>
<protein>
    <recommendedName>
        <fullName evidence="5">Anthranilate phosphoribosyltransferase</fullName>
    </recommendedName>
</protein>
<dbReference type="GO" id="GO:0005829">
    <property type="term" value="C:cytosol"/>
    <property type="evidence" value="ECO:0007669"/>
    <property type="project" value="TreeGrafter"/>
</dbReference>
<dbReference type="Proteomes" id="UP000822688">
    <property type="component" value="Chromosome 1"/>
</dbReference>
<proteinExistence type="predicted"/>
<dbReference type="Gene3D" id="3.40.1030.10">
    <property type="entry name" value="Nucleoside phosphorylase/phosphoribosyltransferase catalytic domain"/>
    <property type="match status" value="1"/>
</dbReference>
<dbReference type="GO" id="GO:0016757">
    <property type="term" value="F:glycosyltransferase activity"/>
    <property type="evidence" value="ECO:0007669"/>
    <property type="project" value="UniProtKB-KW"/>
</dbReference>
<keyword evidence="2" id="KW-0808">Transferase</keyword>
<dbReference type="PANTHER" id="PTHR11922:SF1">
    <property type="entry name" value="ANTHRANILATE PHOSPHORIBOSYLTRANSFERASE"/>
    <property type="match status" value="1"/>
</dbReference>
<organism evidence="3 4">
    <name type="scientific">Ceratodon purpureus</name>
    <name type="common">Fire moss</name>
    <name type="synonym">Dicranum purpureum</name>
    <dbReference type="NCBI Taxonomy" id="3225"/>
    <lineage>
        <taxon>Eukaryota</taxon>
        <taxon>Viridiplantae</taxon>
        <taxon>Streptophyta</taxon>
        <taxon>Embryophyta</taxon>
        <taxon>Bryophyta</taxon>
        <taxon>Bryophytina</taxon>
        <taxon>Bryopsida</taxon>
        <taxon>Dicranidae</taxon>
        <taxon>Pseudoditrichales</taxon>
        <taxon>Ditrichaceae</taxon>
        <taxon>Ceratodon</taxon>
    </lineage>
</organism>
<dbReference type="FunFam" id="3.40.1030.10:FF:000005">
    <property type="entry name" value="Anthranilate phosphoribosyltransferase"/>
    <property type="match status" value="1"/>
</dbReference>
<dbReference type="SUPFAM" id="SSF52418">
    <property type="entry name" value="Nucleoside phosphorylase/phosphoribosyltransferase catalytic domain"/>
    <property type="match status" value="1"/>
</dbReference>
<keyword evidence="4" id="KW-1185">Reference proteome</keyword>
<evidence type="ECO:0000313" key="4">
    <source>
        <dbReference type="Proteomes" id="UP000822688"/>
    </source>
</evidence>
<evidence type="ECO:0008006" key="5">
    <source>
        <dbReference type="Google" id="ProtNLM"/>
    </source>
</evidence>
<dbReference type="SUPFAM" id="SSF47648">
    <property type="entry name" value="Nucleoside phosphorylase/phosphoribosyltransferase N-terminal domain"/>
    <property type="match status" value="1"/>
</dbReference>
<dbReference type="EMBL" id="CM026421">
    <property type="protein sequence ID" value="KAG0592733.1"/>
    <property type="molecule type" value="Genomic_DNA"/>
</dbReference>
<keyword evidence="1" id="KW-0328">Glycosyltransferase</keyword>
<dbReference type="InterPro" id="IPR035902">
    <property type="entry name" value="Nuc_phospho_transferase"/>
</dbReference>
<evidence type="ECO:0000256" key="2">
    <source>
        <dbReference type="ARBA" id="ARBA00022679"/>
    </source>
</evidence>
<reference evidence="3" key="1">
    <citation type="submission" date="2020-06" db="EMBL/GenBank/DDBJ databases">
        <title>WGS assembly of Ceratodon purpureus strain R40.</title>
        <authorList>
            <person name="Carey S.B."/>
            <person name="Jenkins J."/>
            <person name="Shu S."/>
            <person name="Lovell J.T."/>
            <person name="Sreedasyam A."/>
            <person name="Maumus F."/>
            <person name="Tiley G.P."/>
            <person name="Fernandez-Pozo N."/>
            <person name="Barry K."/>
            <person name="Chen C."/>
            <person name="Wang M."/>
            <person name="Lipzen A."/>
            <person name="Daum C."/>
            <person name="Saski C.A."/>
            <person name="Payton A.C."/>
            <person name="Mcbreen J.C."/>
            <person name="Conrad R.E."/>
            <person name="Kollar L.M."/>
            <person name="Olsson S."/>
            <person name="Huttunen S."/>
            <person name="Landis J.B."/>
            <person name="Wickett N.J."/>
            <person name="Johnson M.G."/>
            <person name="Rensing S.A."/>
            <person name="Grimwood J."/>
            <person name="Schmutz J."/>
            <person name="Mcdaniel S.F."/>
        </authorList>
    </citation>
    <scope>NUCLEOTIDE SEQUENCE</scope>
    <source>
        <strain evidence="3">R40</strain>
    </source>
</reference>
<dbReference type="EMBL" id="CM026421">
    <property type="protein sequence ID" value="KAG0592737.1"/>
    <property type="molecule type" value="Genomic_DNA"/>
</dbReference>
<dbReference type="EMBL" id="CM026421">
    <property type="protein sequence ID" value="KAG0592732.1"/>
    <property type="molecule type" value="Genomic_DNA"/>
</dbReference>
<name>A0A8T0JDF9_CERPU</name>
<accession>A0A8T0JDF9</accession>